<dbReference type="OMA" id="SEESHMF"/>
<dbReference type="SUPFAM" id="SSF54236">
    <property type="entry name" value="Ubiquitin-like"/>
    <property type="match status" value="1"/>
</dbReference>
<evidence type="ECO:0000313" key="8">
    <source>
        <dbReference type="EMBL" id="EQC29284.1"/>
    </source>
</evidence>
<evidence type="ECO:0000256" key="6">
    <source>
        <dbReference type="ARBA" id="ARBA00023186"/>
    </source>
</evidence>
<dbReference type="PANTHER" id="PTHR15454">
    <property type="entry name" value="NISCHARIN RELATED"/>
    <property type="match status" value="1"/>
</dbReference>
<reference evidence="8 9" key="1">
    <citation type="submission" date="2012-04" db="EMBL/GenBank/DDBJ databases">
        <title>The Genome Sequence of Saprolegnia declina VS20.</title>
        <authorList>
            <consortium name="The Broad Institute Genome Sequencing Platform"/>
            <person name="Russ C."/>
            <person name="Nusbaum C."/>
            <person name="Tyler B."/>
            <person name="van West P."/>
            <person name="Dieguez-Uribeondo J."/>
            <person name="de Bruijn I."/>
            <person name="Tripathy S."/>
            <person name="Jiang R."/>
            <person name="Young S.K."/>
            <person name="Zeng Q."/>
            <person name="Gargeya S."/>
            <person name="Fitzgerald M."/>
            <person name="Haas B."/>
            <person name="Abouelleil A."/>
            <person name="Alvarado L."/>
            <person name="Arachchi H.M."/>
            <person name="Berlin A."/>
            <person name="Chapman S.B."/>
            <person name="Goldberg J."/>
            <person name="Griggs A."/>
            <person name="Gujja S."/>
            <person name="Hansen M."/>
            <person name="Howarth C."/>
            <person name="Imamovic A."/>
            <person name="Larimer J."/>
            <person name="McCowen C."/>
            <person name="Montmayeur A."/>
            <person name="Murphy C."/>
            <person name="Neiman D."/>
            <person name="Pearson M."/>
            <person name="Priest M."/>
            <person name="Roberts A."/>
            <person name="Saif S."/>
            <person name="Shea T."/>
            <person name="Sisk P."/>
            <person name="Sykes S."/>
            <person name="Wortman J."/>
            <person name="Nusbaum C."/>
            <person name="Birren B."/>
        </authorList>
    </citation>
    <scope>NUCLEOTIDE SEQUENCE [LARGE SCALE GENOMIC DNA]</scope>
    <source>
        <strain evidence="8 9">VS20</strain>
    </source>
</reference>
<dbReference type="InterPro" id="IPR032675">
    <property type="entry name" value="LRR_dom_sf"/>
</dbReference>
<dbReference type="Pfam" id="PF01302">
    <property type="entry name" value="CAP_GLY"/>
    <property type="match status" value="1"/>
</dbReference>
<evidence type="ECO:0000256" key="1">
    <source>
        <dbReference type="ARBA" id="ARBA00004496"/>
    </source>
</evidence>
<dbReference type="InterPro" id="IPR000938">
    <property type="entry name" value="CAP-Gly_domain"/>
</dbReference>
<dbReference type="SMART" id="SM01052">
    <property type="entry name" value="CAP_GLY"/>
    <property type="match status" value="1"/>
</dbReference>
<dbReference type="GO" id="GO:0005737">
    <property type="term" value="C:cytoplasm"/>
    <property type="evidence" value="ECO:0007669"/>
    <property type="project" value="UniProtKB-SubCell"/>
</dbReference>
<dbReference type="CDD" id="cd17044">
    <property type="entry name" value="Ubl_TBCE"/>
    <property type="match status" value="1"/>
</dbReference>
<dbReference type="Gene3D" id="2.30.30.190">
    <property type="entry name" value="CAP Gly-rich-like domain"/>
    <property type="match status" value="1"/>
</dbReference>
<sequence length="521" mass="56811">MAAFGDRVQDAEGFRGTLRYAGPIHSKGADAIYYGIEWDDASRGKHDGEAGGVRYFTTAAPTSGSFVVPEKVVRGVGFLDALHERYMQAEVSDVRVAGEVGTSSGSSKSIQLVGVHKIQERQDLGVICKVSLESCRIARMPEPDVLRSMAPNIEVLNLGFNLLGSWREVLTLADALPKLEHLVLSGNRLAFDVPATSNVTFPFVTSLVLNQTNLTWTDVQRVCSAHFPQLRELYVASNELTDADLLAAATLPWPTHLELVDLSHNKLGDWSVLQQSLGALPSLQHVLLNGNALPAILPTPSGSFSSLVSISISDNLIDAWSSMDALNSLPSLELLRFAKNPLIAALGAGEARMIIVARCARLVAFNGSEIRAKERLDAEQMYLKRILHELASFPSTDDQLKVASSHPRFDELVAKYPDIQKPQSERDGPAALARSLVAVTFLPMSINATTMDPMEKKLPLNMKVGQLKLLVQKKYGLEPAEHQLSFRSSKKGMSIPLDDEACDVGYYGLQDGAEILVNDVW</sequence>
<evidence type="ECO:0000256" key="2">
    <source>
        <dbReference type="ARBA" id="ARBA00006286"/>
    </source>
</evidence>
<evidence type="ECO:0000256" key="5">
    <source>
        <dbReference type="ARBA" id="ARBA00022737"/>
    </source>
</evidence>
<dbReference type="eggNOG" id="KOG3207">
    <property type="taxonomic scope" value="Eukaryota"/>
</dbReference>
<evidence type="ECO:0000256" key="4">
    <source>
        <dbReference type="ARBA" id="ARBA00022614"/>
    </source>
</evidence>
<dbReference type="Pfam" id="PF14560">
    <property type="entry name" value="Ubiquitin_2"/>
    <property type="match status" value="1"/>
</dbReference>
<dbReference type="InterPro" id="IPR029071">
    <property type="entry name" value="Ubiquitin-like_domsf"/>
</dbReference>
<dbReference type="OrthoDB" id="5273213at2759"/>
<dbReference type="AlphaFoldDB" id="T0PUT0"/>
<dbReference type="STRING" id="1156394.T0PUT0"/>
<dbReference type="VEuPathDB" id="FungiDB:SDRG_12952"/>
<dbReference type="InterPro" id="IPR044079">
    <property type="entry name" value="Ubl_TBCE"/>
</dbReference>
<dbReference type="PANTHER" id="PTHR15454:SF56">
    <property type="entry name" value="PROTEIN PHOSPHATASE 1 REGULATORY SUBUNIT 7-RELATED"/>
    <property type="match status" value="1"/>
</dbReference>
<evidence type="ECO:0000313" key="9">
    <source>
        <dbReference type="Proteomes" id="UP000030762"/>
    </source>
</evidence>
<accession>T0PUT0</accession>
<dbReference type="GeneID" id="19953679"/>
<dbReference type="InterPro" id="IPR000626">
    <property type="entry name" value="Ubiquitin-like_dom"/>
</dbReference>
<dbReference type="Gene3D" id="3.10.20.90">
    <property type="entry name" value="Phosphatidylinositol 3-kinase Catalytic Subunit, Chain A, domain 1"/>
    <property type="match status" value="1"/>
</dbReference>
<evidence type="ECO:0000256" key="3">
    <source>
        <dbReference type="ARBA" id="ARBA00022490"/>
    </source>
</evidence>
<feature type="domain" description="CAP-Gly" evidence="7">
    <location>
        <begin position="30"/>
        <end position="68"/>
    </location>
</feature>
<gene>
    <name evidence="8" type="ORF">SDRG_12952</name>
</gene>
<dbReference type="SUPFAM" id="SSF52047">
    <property type="entry name" value="RNI-like"/>
    <property type="match status" value="1"/>
</dbReference>
<keyword evidence="4" id="KW-0433">Leucine-rich repeat</keyword>
<dbReference type="EMBL" id="JH767185">
    <property type="protein sequence ID" value="EQC29284.1"/>
    <property type="molecule type" value="Genomic_DNA"/>
</dbReference>
<proteinExistence type="inferred from homology"/>
<keyword evidence="6" id="KW-0143">Chaperone</keyword>
<dbReference type="Pfam" id="PF13516">
    <property type="entry name" value="LRR_6"/>
    <property type="match status" value="1"/>
</dbReference>
<dbReference type="SUPFAM" id="SSF74924">
    <property type="entry name" value="Cap-Gly domain"/>
    <property type="match status" value="1"/>
</dbReference>
<evidence type="ECO:0000259" key="7">
    <source>
        <dbReference type="PROSITE" id="PS50245"/>
    </source>
</evidence>
<keyword evidence="5" id="KW-0677">Repeat</keyword>
<dbReference type="Proteomes" id="UP000030762">
    <property type="component" value="Unassembled WGS sequence"/>
</dbReference>
<dbReference type="InterPro" id="IPR001611">
    <property type="entry name" value="Leu-rich_rpt"/>
</dbReference>
<dbReference type="RefSeq" id="XP_008617258.1">
    <property type="nucleotide sequence ID" value="XM_008619036.1"/>
</dbReference>
<name>T0PUT0_SAPDV</name>
<comment type="similarity">
    <text evidence="2">Belongs to the TBCE family.</text>
</comment>
<dbReference type="PROSITE" id="PS50245">
    <property type="entry name" value="CAP_GLY_2"/>
    <property type="match status" value="1"/>
</dbReference>
<protein>
    <recommendedName>
        <fullName evidence="7">CAP-Gly domain-containing protein</fullName>
    </recommendedName>
</protein>
<keyword evidence="9" id="KW-1185">Reference proteome</keyword>
<dbReference type="InParanoid" id="T0PUT0"/>
<organism evidence="8 9">
    <name type="scientific">Saprolegnia diclina (strain VS20)</name>
    <dbReference type="NCBI Taxonomy" id="1156394"/>
    <lineage>
        <taxon>Eukaryota</taxon>
        <taxon>Sar</taxon>
        <taxon>Stramenopiles</taxon>
        <taxon>Oomycota</taxon>
        <taxon>Saprolegniomycetes</taxon>
        <taxon>Saprolegniales</taxon>
        <taxon>Saprolegniaceae</taxon>
        <taxon>Saprolegnia</taxon>
    </lineage>
</organism>
<dbReference type="Gene3D" id="3.80.10.10">
    <property type="entry name" value="Ribonuclease Inhibitor"/>
    <property type="match status" value="2"/>
</dbReference>
<keyword evidence="3" id="KW-0963">Cytoplasm</keyword>
<comment type="subcellular location">
    <subcellularLocation>
        <location evidence="1">Cytoplasm</location>
    </subcellularLocation>
</comment>
<dbReference type="InterPro" id="IPR036859">
    <property type="entry name" value="CAP-Gly_dom_sf"/>
</dbReference>